<proteinExistence type="predicted"/>
<dbReference type="AlphaFoldDB" id="A0A1Z5HT22"/>
<evidence type="ECO:0000313" key="1">
    <source>
        <dbReference type="EMBL" id="GAW92455.1"/>
    </source>
</evidence>
<keyword evidence="2" id="KW-1185">Reference proteome</keyword>
<evidence type="ECO:0000313" key="2">
    <source>
        <dbReference type="Proteomes" id="UP000197032"/>
    </source>
</evidence>
<name>A0A1Z5HT22_9FIRM</name>
<dbReference type="Proteomes" id="UP000197032">
    <property type="component" value="Unassembled WGS sequence"/>
</dbReference>
<organism evidence="1 2">
    <name type="scientific">Calderihabitans maritimus</name>
    <dbReference type="NCBI Taxonomy" id="1246530"/>
    <lineage>
        <taxon>Bacteria</taxon>
        <taxon>Bacillati</taxon>
        <taxon>Bacillota</taxon>
        <taxon>Clostridia</taxon>
        <taxon>Neomoorellales</taxon>
        <taxon>Calderihabitantaceae</taxon>
        <taxon>Calderihabitans</taxon>
    </lineage>
</organism>
<dbReference type="EMBL" id="BDGJ01000081">
    <property type="protein sequence ID" value="GAW92455.1"/>
    <property type="molecule type" value="Genomic_DNA"/>
</dbReference>
<accession>A0A1Z5HT22</accession>
<comment type="caution">
    <text evidence="1">The sequence shown here is derived from an EMBL/GenBank/DDBJ whole genome shotgun (WGS) entry which is preliminary data.</text>
</comment>
<reference evidence="2" key="1">
    <citation type="journal article" date="2017" name="Appl. Environ. Microbiol.">
        <title>Genomic analysis of Calderihabitans maritimus KKC1, a thermophilic hydrogenogenic carboxydotrophic bacterium isolated from marine sediment.</title>
        <authorList>
            <person name="Omae K."/>
            <person name="Yoneda Y."/>
            <person name="Fukuyama Y."/>
            <person name="Yoshida T."/>
            <person name="Sako Y."/>
        </authorList>
    </citation>
    <scope>NUCLEOTIDE SEQUENCE [LARGE SCALE GENOMIC DNA]</scope>
    <source>
        <strain evidence="2">KKC1</strain>
    </source>
</reference>
<sequence length="50" mass="5640">MDQTAACCRRFNQHMRGLRLSRLPCGAGFELRFLGLTGNMLAIELWLAEA</sequence>
<gene>
    <name evidence="1" type="ORF">KKC1_16090</name>
</gene>
<protein>
    <submittedName>
        <fullName evidence="1">Uncharacterized protein</fullName>
    </submittedName>
</protein>